<dbReference type="GO" id="GO:0003677">
    <property type="term" value="F:DNA binding"/>
    <property type="evidence" value="ECO:0007669"/>
    <property type="project" value="InterPro"/>
</dbReference>
<protein>
    <submittedName>
        <fullName evidence="3">Integrase</fullName>
    </submittedName>
</protein>
<evidence type="ECO:0000259" key="2">
    <source>
        <dbReference type="PROSITE" id="PS51898"/>
    </source>
</evidence>
<dbReference type="GO" id="GO:0006310">
    <property type="term" value="P:DNA recombination"/>
    <property type="evidence" value="ECO:0007669"/>
    <property type="project" value="UniProtKB-KW"/>
</dbReference>
<sequence length="175" mass="20354">MLKVDPIKELQAIKQIKAVLKERDIRYYLLFTIGINAPLKADELVQLKVKDITSPVFRTINQYKVLLPDYLLREVHNFIDEECLDLDDYLFCSVRTGKPYTRQQFHRILSAAVDALELDIGIGIQSLKKTFAYQAYKSGMDINDLQHLLGHQSKKMTYHFIDTVPIFNEHINLNL</sequence>
<keyword evidence="1" id="KW-0233">DNA recombination</keyword>
<dbReference type="InterPro" id="IPR002104">
    <property type="entry name" value="Integrase_catalytic"/>
</dbReference>
<dbReference type="OrthoDB" id="9788852at2"/>
<dbReference type="AlphaFoldDB" id="A0A4R6BN52"/>
<keyword evidence="4" id="KW-1185">Reference proteome</keyword>
<dbReference type="PROSITE" id="PS51898">
    <property type="entry name" value="TYR_RECOMBINASE"/>
    <property type="match status" value="1"/>
</dbReference>
<evidence type="ECO:0000313" key="4">
    <source>
        <dbReference type="Proteomes" id="UP000295328"/>
    </source>
</evidence>
<dbReference type="Gene3D" id="1.10.443.10">
    <property type="entry name" value="Intergrase catalytic core"/>
    <property type="match status" value="1"/>
</dbReference>
<dbReference type="SUPFAM" id="SSF56349">
    <property type="entry name" value="DNA breaking-rejoining enzymes"/>
    <property type="match status" value="1"/>
</dbReference>
<dbReference type="Pfam" id="PF00589">
    <property type="entry name" value="Phage_integrase"/>
    <property type="match status" value="1"/>
</dbReference>
<dbReference type="InterPro" id="IPR013762">
    <property type="entry name" value="Integrase-like_cat_sf"/>
</dbReference>
<dbReference type="Proteomes" id="UP000295328">
    <property type="component" value="Unassembled WGS sequence"/>
</dbReference>
<evidence type="ECO:0000256" key="1">
    <source>
        <dbReference type="ARBA" id="ARBA00023172"/>
    </source>
</evidence>
<organism evidence="3 4">
    <name type="scientific">Macrococcus hajekii</name>
    <dbReference type="NCBI Taxonomy" id="198482"/>
    <lineage>
        <taxon>Bacteria</taxon>
        <taxon>Bacillati</taxon>
        <taxon>Bacillota</taxon>
        <taxon>Bacilli</taxon>
        <taxon>Bacillales</taxon>
        <taxon>Staphylococcaceae</taxon>
        <taxon>Macrococcus</taxon>
    </lineage>
</organism>
<reference evidence="3 4" key="1">
    <citation type="submission" date="2019-01" db="EMBL/GenBank/DDBJ databases">
        <title>Draft genome sequences of the type strains of six Macrococcus species.</title>
        <authorList>
            <person name="Mazhar S."/>
            <person name="Altermann E."/>
            <person name="Hill C."/>
            <person name="Mcauliffe O."/>
        </authorList>
    </citation>
    <scope>NUCLEOTIDE SEQUENCE [LARGE SCALE GENOMIC DNA]</scope>
    <source>
        <strain evidence="3 4">CCM4809</strain>
    </source>
</reference>
<dbReference type="EMBL" id="SCWE01000001">
    <property type="protein sequence ID" value="TDM03211.1"/>
    <property type="molecule type" value="Genomic_DNA"/>
</dbReference>
<dbReference type="GO" id="GO:0015074">
    <property type="term" value="P:DNA integration"/>
    <property type="evidence" value="ECO:0007669"/>
    <property type="project" value="InterPro"/>
</dbReference>
<dbReference type="RefSeq" id="WP_133429298.1">
    <property type="nucleotide sequence ID" value="NZ_BMCC01000001.1"/>
</dbReference>
<dbReference type="InterPro" id="IPR011010">
    <property type="entry name" value="DNA_brk_join_enz"/>
</dbReference>
<evidence type="ECO:0000313" key="3">
    <source>
        <dbReference type="EMBL" id="TDM03211.1"/>
    </source>
</evidence>
<accession>A0A4R6BN52</accession>
<gene>
    <name evidence="3" type="ORF">ERX37_03750</name>
</gene>
<proteinExistence type="predicted"/>
<name>A0A4R6BN52_9STAP</name>
<feature type="domain" description="Tyr recombinase" evidence="2">
    <location>
        <begin position="5"/>
        <end position="175"/>
    </location>
</feature>
<comment type="caution">
    <text evidence="3">The sequence shown here is derived from an EMBL/GenBank/DDBJ whole genome shotgun (WGS) entry which is preliminary data.</text>
</comment>